<dbReference type="EMBL" id="MSIE01000073">
    <property type="protein sequence ID" value="OLF10785.1"/>
    <property type="molecule type" value="Genomic_DNA"/>
</dbReference>
<sequence>MRRLVIEVAPAEHTVLRLAEGQPPPPELFGLGAGALVSVVSAADGVTVVCPTRNAPAAETREDGWRVLSVRGPLDFTLTGIMAALAGELAAAGVSLFAVSTYDTDHVLVKATDLERAVKALREAGHEVAPL</sequence>
<dbReference type="STRING" id="1912961.BU204_31310"/>
<organism evidence="2 3">
    <name type="scientific">Actinophytocola xanthii</name>
    <dbReference type="NCBI Taxonomy" id="1912961"/>
    <lineage>
        <taxon>Bacteria</taxon>
        <taxon>Bacillati</taxon>
        <taxon>Actinomycetota</taxon>
        <taxon>Actinomycetes</taxon>
        <taxon>Pseudonocardiales</taxon>
        <taxon>Pseudonocardiaceae</taxon>
    </lineage>
</organism>
<name>A0A1Q8C8X0_9PSEU</name>
<feature type="domain" description="CASTOR ACT" evidence="1">
    <location>
        <begin position="62"/>
        <end position="123"/>
    </location>
</feature>
<dbReference type="InterPro" id="IPR016540">
    <property type="entry name" value="UCP008459"/>
</dbReference>
<dbReference type="PIRSF" id="PIRSF008459">
    <property type="entry name" value="UCP008459"/>
    <property type="match status" value="1"/>
</dbReference>
<protein>
    <submittedName>
        <fullName evidence="2">Amino acid-binding protein</fullName>
    </submittedName>
</protein>
<dbReference type="SUPFAM" id="SSF55021">
    <property type="entry name" value="ACT-like"/>
    <property type="match status" value="1"/>
</dbReference>
<evidence type="ECO:0000313" key="3">
    <source>
        <dbReference type="Proteomes" id="UP000185596"/>
    </source>
</evidence>
<dbReference type="OrthoDB" id="5615858at2"/>
<gene>
    <name evidence="2" type="ORF">BU204_31310</name>
</gene>
<dbReference type="PANTHER" id="PTHR31131:SF6">
    <property type="entry name" value="CASTOR ACT DOMAIN-CONTAINING PROTEIN"/>
    <property type="match status" value="1"/>
</dbReference>
<evidence type="ECO:0000259" key="1">
    <source>
        <dbReference type="Pfam" id="PF13840"/>
    </source>
</evidence>
<dbReference type="PANTHER" id="PTHR31131">
    <property type="entry name" value="CHROMOSOME 1, WHOLE GENOME SHOTGUN SEQUENCE"/>
    <property type="match status" value="1"/>
</dbReference>
<proteinExistence type="predicted"/>
<dbReference type="InterPro" id="IPR051719">
    <property type="entry name" value="CASTOR_mTORC1"/>
</dbReference>
<dbReference type="InterPro" id="IPR027795">
    <property type="entry name" value="CASTOR_ACT_dom"/>
</dbReference>
<dbReference type="Pfam" id="PF13840">
    <property type="entry name" value="ACT_7"/>
    <property type="match status" value="1"/>
</dbReference>
<dbReference type="Gene3D" id="3.30.2130.10">
    <property type="entry name" value="VC0802-like"/>
    <property type="match status" value="1"/>
</dbReference>
<evidence type="ECO:0000313" key="2">
    <source>
        <dbReference type="EMBL" id="OLF10785.1"/>
    </source>
</evidence>
<comment type="caution">
    <text evidence="2">The sequence shown here is derived from an EMBL/GenBank/DDBJ whole genome shotgun (WGS) entry which is preliminary data.</text>
</comment>
<dbReference type="InterPro" id="IPR045865">
    <property type="entry name" value="ACT-like_dom_sf"/>
</dbReference>
<dbReference type="Proteomes" id="UP000185596">
    <property type="component" value="Unassembled WGS sequence"/>
</dbReference>
<dbReference type="RefSeq" id="WP_075129396.1">
    <property type="nucleotide sequence ID" value="NZ_MSIE01000073.1"/>
</dbReference>
<keyword evidence="3" id="KW-1185">Reference proteome</keyword>
<reference evidence="2 3" key="1">
    <citation type="submission" date="2016-12" db="EMBL/GenBank/DDBJ databases">
        <title>The draft genome sequence of Actinophytocola sp. 11-183.</title>
        <authorList>
            <person name="Wang W."/>
            <person name="Yuan L."/>
        </authorList>
    </citation>
    <scope>NUCLEOTIDE SEQUENCE [LARGE SCALE GENOMIC DNA]</scope>
    <source>
        <strain evidence="2 3">11-183</strain>
    </source>
</reference>
<accession>A0A1Q8C8X0</accession>
<dbReference type="AlphaFoldDB" id="A0A1Q8C8X0"/>